<evidence type="ECO:0000256" key="1">
    <source>
        <dbReference type="SAM" id="MobiDB-lite"/>
    </source>
</evidence>
<feature type="compositionally biased region" description="Basic and acidic residues" evidence="1">
    <location>
        <begin position="29"/>
        <end position="42"/>
    </location>
</feature>
<feature type="compositionally biased region" description="Polar residues" evidence="1">
    <location>
        <begin position="14"/>
        <end position="25"/>
    </location>
</feature>
<sequence length="239" mass="26476">MAFNESEEYKETFIGSSVGTGSVQELQGDEFKVEPPGDHTFEVEPQGNVGQKTGLKEEMDARSDAYVLNNGCRKSSDDRNSYYSKYLPGKCTWYGDFQGLESEYSKRSQSMFYNEKLVQTLLEGHSILSLEGSLSGGCDVEKNGQEYHGVCIRLDIASADMGMLDGFDRGLQTNEAKLQHMGVLSATEATYMTLTKAVQDAIWLKGLSTESEAKLRSVAGIVTSALMKSVFGSRFQHWY</sequence>
<comment type="caution">
    <text evidence="2">The sequence shown here is derived from an EMBL/GenBank/DDBJ whole genome shotgun (WGS) entry which is preliminary data.</text>
</comment>
<dbReference type="EMBL" id="BQNB010017955">
    <property type="protein sequence ID" value="GJT69078.1"/>
    <property type="molecule type" value="Genomic_DNA"/>
</dbReference>
<evidence type="ECO:0000313" key="2">
    <source>
        <dbReference type="EMBL" id="GJT69078.1"/>
    </source>
</evidence>
<feature type="region of interest" description="Disordered" evidence="1">
    <location>
        <begin position="1"/>
        <end position="48"/>
    </location>
</feature>
<accession>A0ABQ5G1N1</accession>
<evidence type="ECO:0000313" key="3">
    <source>
        <dbReference type="Proteomes" id="UP001151760"/>
    </source>
</evidence>
<dbReference type="Proteomes" id="UP001151760">
    <property type="component" value="Unassembled WGS sequence"/>
</dbReference>
<gene>
    <name evidence="2" type="ORF">Tco_1028364</name>
</gene>
<reference evidence="2" key="1">
    <citation type="journal article" date="2022" name="Int. J. Mol. Sci.">
        <title>Draft Genome of Tanacetum Coccineum: Genomic Comparison of Closely Related Tanacetum-Family Plants.</title>
        <authorList>
            <person name="Yamashiro T."/>
            <person name="Shiraishi A."/>
            <person name="Nakayama K."/>
            <person name="Satake H."/>
        </authorList>
    </citation>
    <scope>NUCLEOTIDE SEQUENCE</scope>
</reference>
<proteinExistence type="predicted"/>
<organism evidence="2 3">
    <name type="scientific">Tanacetum coccineum</name>
    <dbReference type="NCBI Taxonomy" id="301880"/>
    <lineage>
        <taxon>Eukaryota</taxon>
        <taxon>Viridiplantae</taxon>
        <taxon>Streptophyta</taxon>
        <taxon>Embryophyta</taxon>
        <taxon>Tracheophyta</taxon>
        <taxon>Spermatophyta</taxon>
        <taxon>Magnoliopsida</taxon>
        <taxon>eudicotyledons</taxon>
        <taxon>Gunneridae</taxon>
        <taxon>Pentapetalae</taxon>
        <taxon>asterids</taxon>
        <taxon>campanulids</taxon>
        <taxon>Asterales</taxon>
        <taxon>Asteraceae</taxon>
        <taxon>Asteroideae</taxon>
        <taxon>Anthemideae</taxon>
        <taxon>Anthemidinae</taxon>
        <taxon>Tanacetum</taxon>
    </lineage>
</organism>
<keyword evidence="3" id="KW-1185">Reference proteome</keyword>
<name>A0ABQ5G1N1_9ASTR</name>
<protein>
    <submittedName>
        <fullName evidence="2">Uncharacterized protein</fullName>
    </submittedName>
</protein>
<reference evidence="2" key="2">
    <citation type="submission" date="2022-01" db="EMBL/GenBank/DDBJ databases">
        <authorList>
            <person name="Yamashiro T."/>
            <person name="Shiraishi A."/>
            <person name="Satake H."/>
            <person name="Nakayama K."/>
        </authorList>
    </citation>
    <scope>NUCLEOTIDE SEQUENCE</scope>
</reference>